<evidence type="ECO:0000256" key="6">
    <source>
        <dbReference type="SAM" id="MobiDB-lite"/>
    </source>
</evidence>
<feature type="transmembrane region" description="Helical" evidence="7">
    <location>
        <begin position="149"/>
        <end position="166"/>
    </location>
</feature>
<feature type="transmembrane region" description="Helical" evidence="7">
    <location>
        <begin position="102"/>
        <end position="129"/>
    </location>
</feature>
<evidence type="ECO:0000313" key="8">
    <source>
        <dbReference type="EMBL" id="GAA1529149.1"/>
    </source>
</evidence>
<feature type="compositionally biased region" description="Low complexity" evidence="6">
    <location>
        <begin position="1"/>
        <end position="10"/>
    </location>
</feature>
<dbReference type="EMBL" id="BAAAOR010000026">
    <property type="protein sequence ID" value="GAA1529149.1"/>
    <property type="molecule type" value="Genomic_DNA"/>
</dbReference>
<evidence type="ECO:0000256" key="2">
    <source>
        <dbReference type="ARBA" id="ARBA00022475"/>
    </source>
</evidence>
<feature type="transmembrane region" description="Helical" evidence="7">
    <location>
        <begin position="35"/>
        <end position="56"/>
    </location>
</feature>
<feature type="transmembrane region" description="Helical" evidence="7">
    <location>
        <begin position="368"/>
        <end position="392"/>
    </location>
</feature>
<feature type="transmembrane region" description="Helical" evidence="7">
    <location>
        <begin position="484"/>
        <end position="504"/>
    </location>
</feature>
<sequence length="523" mass="52831">MSQATAKSPTPASPSSPDPSPTVAADLRGAARGGLVTLLGAAVSTGMGFVLTMVLARQFGALGAGIVQQAIAAATIGLALGRLGMDTTAVWLLPRLRRQDPAAARGACVALIGWAALGGTAVAGAWLLLDALVGPALLGDPRVDRAVSAVAWALPFGSVMMVALAATRGFGGVVPFNAVGNIAVPTARPVVVLAVAALGGSAAAAAAGWAGVLLPGALVAVAVMGRRLRRQERSAQGRRGPWLPTRAVRRDVLGFGLPRTVSTLLEQSLLWLDVILVGILVGPAAAGVYGVASRFVAGGQVVMTALRIVVAPQFSARLAADENAEAEELYAVTATWIVLFGAPVYVLLACFSPTLLGLPGEDFTDGVTAMIVLCAGGLALLAGGNIQSLLLMTGRSGWAATNKVVVFAVSLVLDLALIPGWGILGAAVAWTVCMALDGVLAAAQVRRFTGIRPAARRIALALAAATAAAGLPSLLLLATVGQSVAGMVAATALTGLVVLALAALGRRQLRLDLLSGLMRRRAR</sequence>
<feature type="transmembrane region" description="Helical" evidence="7">
    <location>
        <begin position="427"/>
        <end position="446"/>
    </location>
</feature>
<dbReference type="PANTHER" id="PTHR30250:SF27">
    <property type="entry name" value="POLYSACCHARIDE BIOSYNTHESIS PROTEIN"/>
    <property type="match status" value="1"/>
</dbReference>
<evidence type="ECO:0000256" key="7">
    <source>
        <dbReference type="SAM" id="Phobius"/>
    </source>
</evidence>
<dbReference type="Proteomes" id="UP001500842">
    <property type="component" value="Unassembled WGS sequence"/>
</dbReference>
<dbReference type="RefSeq" id="WP_344112946.1">
    <property type="nucleotide sequence ID" value="NZ_BAAAOR010000026.1"/>
</dbReference>
<feature type="transmembrane region" description="Helical" evidence="7">
    <location>
        <begin position="295"/>
        <end position="316"/>
    </location>
</feature>
<feature type="transmembrane region" description="Helical" evidence="7">
    <location>
        <begin position="204"/>
        <end position="224"/>
    </location>
</feature>
<name>A0ABN2AZT5_9ACTN</name>
<keyword evidence="4 7" id="KW-1133">Transmembrane helix</keyword>
<feature type="region of interest" description="Disordered" evidence="6">
    <location>
        <begin position="1"/>
        <end position="22"/>
    </location>
</feature>
<feature type="transmembrane region" description="Helical" evidence="7">
    <location>
        <begin position="458"/>
        <end position="478"/>
    </location>
</feature>
<feature type="transmembrane region" description="Helical" evidence="7">
    <location>
        <begin position="269"/>
        <end position="289"/>
    </location>
</feature>
<evidence type="ECO:0000256" key="3">
    <source>
        <dbReference type="ARBA" id="ARBA00022692"/>
    </source>
</evidence>
<evidence type="ECO:0000313" key="9">
    <source>
        <dbReference type="Proteomes" id="UP001500842"/>
    </source>
</evidence>
<dbReference type="Pfam" id="PF01943">
    <property type="entry name" value="Polysacc_synt"/>
    <property type="match status" value="1"/>
</dbReference>
<comment type="subcellular location">
    <subcellularLocation>
        <location evidence="1">Cell membrane</location>
        <topology evidence="1">Multi-pass membrane protein</topology>
    </subcellularLocation>
</comment>
<dbReference type="PANTHER" id="PTHR30250">
    <property type="entry name" value="PST FAMILY PREDICTED COLANIC ACID TRANSPORTER"/>
    <property type="match status" value="1"/>
</dbReference>
<gene>
    <name evidence="8" type="ORF">GCM10009788_35750</name>
</gene>
<dbReference type="InterPro" id="IPR050833">
    <property type="entry name" value="Poly_Biosynth_Transport"/>
</dbReference>
<evidence type="ECO:0000256" key="1">
    <source>
        <dbReference type="ARBA" id="ARBA00004651"/>
    </source>
</evidence>
<keyword evidence="3 7" id="KW-0812">Transmembrane</keyword>
<protein>
    <recommendedName>
        <fullName evidence="10">Membrane protein involved in the export of O-antigen and teichoic acid</fullName>
    </recommendedName>
</protein>
<dbReference type="InterPro" id="IPR002797">
    <property type="entry name" value="Polysacc_synth"/>
</dbReference>
<feature type="transmembrane region" description="Helical" evidence="7">
    <location>
        <begin position="178"/>
        <end position="198"/>
    </location>
</feature>
<organism evidence="8 9">
    <name type="scientific">Nocardioides humi</name>
    <dbReference type="NCBI Taxonomy" id="449461"/>
    <lineage>
        <taxon>Bacteria</taxon>
        <taxon>Bacillati</taxon>
        <taxon>Actinomycetota</taxon>
        <taxon>Actinomycetes</taxon>
        <taxon>Propionibacteriales</taxon>
        <taxon>Nocardioidaceae</taxon>
        <taxon>Nocardioides</taxon>
    </lineage>
</organism>
<proteinExistence type="predicted"/>
<evidence type="ECO:0008006" key="10">
    <source>
        <dbReference type="Google" id="ProtNLM"/>
    </source>
</evidence>
<feature type="compositionally biased region" description="Pro residues" evidence="6">
    <location>
        <begin position="11"/>
        <end position="20"/>
    </location>
</feature>
<evidence type="ECO:0000256" key="5">
    <source>
        <dbReference type="ARBA" id="ARBA00023136"/>
    </source>
</evidence>
<evidence type="ECO:0000256" key="4">
    <source>
        <dbReference type="ARBA" id="ARBA00022989"/>
    </source>
</evidence>
<accession>A0ABN2AZT5</accession>
<reference evidence="8 9" key="1">
    <citation type="journal article" date="2019" name="Int. J. Syst. Evol. Microbiol.">
        <title>The Global Catalogue of Microorganisms (GCM) 10K type strain sequencing project: providing services to taxonomists for standard genome sequencing and annotation.</title>
        <authorList>
            <consortium name="The Broad Institute Genomics Platform"/>
            <consortium name="The Broad Institute Genome Sequencing Center for Infectious Disease"/>
            <person name="Wu L."/>
            <person name="Ma J."/>
        </authorList>
    </citation>
    <scope>NUCLEOTIDE SEQUENCE [LARGE SCALE GENOMIC DNA]</scope>
    <source>
        <strain evidence="8 9">JCM 14942</strain>
    </source>
</reference>
<keyword evidence="2" id="KW-1003">Cell membrane</keyword>
<keyword evidence="5 7" id="KW-0472">Membrane</keyword>
<keyword evidence="9" id="KW-1185">Reference proteome</keyword>
<comment type="caution">
    <text evidence="8">The sequence shown here is derived from an EMBL/GenBank/DDBJ whole genome shotgun (WGS) entry which is preliminary data.</text>
</comment>
<feature type="transmembrane region" description="Helical" evidence="7">
    <location>
        <begin position="404"/>
        <end position="421"/>
    </location>
</feature>
<feature type="transmembrane region" description="Helical" evidence="7">
    <location>
        <begin position="328"/>
        <end position="348"/>
    </location>
</feature>